<dbReference type="Proteomes" id="UP000571817">
    <property type="component" value="Unassembled WGS sequence"/>
</dbReference>
<keyword evidence="5 7" id="KW-0472">Membrane</keyword>
<feature type="transmembrane region" description="Helical" evidence="7">
    <location>
        <begin position="124"/>
        <end position="144"/>
    </location>
</feature>
<dbReference type="EMBL" id="JACCFW010000001">
    <property type="protein sequence ID" value="NYJ75867.1"/>
    <property type="molecule type" value="Genomic_DNA"/>
</dbReference>
<feature type="domain" description="Copper resistance protein D" evidence="8">
    <location>
        <begin position="221"/>
        <end position="329"/>
    </location>
</feature>
<keyword evidence="3 7" id="KW-0812">Transmembrane</keyword>
<feature type="transmembrane region" description="Helical" evidence="7">
    <location>
        <begin position="67"/>
        <end position="87"/>
    </location>
</feature>
<feature type="transmembrane region" description="Helical" evidence="7">
    <location>
        <begin position="23"/>
        <end position="46"/>
    </location>
</feature>
<dbReference type="PANTHER" id="PTHR34820">
    <property type="entry name" value="INNER MEMBRANE PROTEIN YEBZ"/>
    <property type="match status" value="1"/>
</dbReference>
<dbReference type="Pfam" id="PF05425">
    <property type="entry name" value="CopD"/>
    <property type="match status" value="1"/>
</dbReference>
<dbReference type="GO" id="GO:0005886">
    <property type="term" value="C:plasma membrane"/>
    <property type="evidence" value="ECO:0007669"/>
    <property type="project" value="UniProtKB-SubCell"/>
</dbReference>
<dbReference type="GO" id="GO:0006825">
    <property type="term" value="P:copper ion transport"/>
    <property type="evidence" value="ECO:0007669"/>
    <property type="project" value="InterPro"/>
</dbReference>
<feature type="transmembrane region" description="Helical" evidence="7">
    <location>
        <begin position="350"/>
        <end position="368"/>
    </location>
</feature>
<evidence type="ECO:0000313" key="9">
    <source>
        <dbReference type="EMBL" id="NYJ75867.1"/>
    </source>
</evidence>
<comment type="subcellular location">
    <subcellularLocation>
        <location evidence="1">Cell membrane</location>
        <topology evidence="1">Multi-pass membrane protein</topology>
    </subcellularLocation>
</comment>
<evidence type="ECO:0000256" key="3">
    <source>
        <dbReference type="ARBA" id="ARBA00022692"/>
    </source>
</evidence>
<organism evidence="9 10">
    <name type="scientific">Allobranchiibius huperziae</name>
    <dbReference type="NCBI Taxonomy" id="1874116"/>
    <lineage>
        <taxon>Bacteria</taxon>
        <taxon>Bacillati</taxon>
        <taxon>Actinomycetota</taxon>
        <taxon>Actinomycetes</taxon>
        <taxon>Micrococcales</taxon>
        <taxon>Dermacoccaceae</taxon>
        <taxon>Allobranchiibius</taxon>
    </lineage>
</organism>
<dbReference type="InterPro" id="IPR032694">
    <property type="entry name" value="CopC/D"/>
</dbReference>
<feature type="transmembrane region" description="Helical" evidence="7">
    <location>
        <begin position="228"/>
        <end position="246"/>
    </location>
</feature>
<keyword evidence="2" id="KW-1003">Cell membrane</keyword>
<keyword evidence="4 7" id="KW-1133">Transmembrane helix</keyword>
<evidence type="ECO:0000256" key="4">
    <source>
        <dbReference type="ARBA" id="ARBA00022989"/>
    </source>
</evidence>
<dbReference type="InterPro" id="IPR008457">
    <property type="entry name" value="Cu-R_CopD_dom"/>
</dbReference>
<sequence length="395" mass="41402">MTQIAAAATPYVAPKVWRVLIEVGYFGALCALIGGLVTVLLVVLPAATGDEDGGATAADHRARRRALGMFPLIGLLMLAALYLQMAALTARAGEFGFGRGLQPGAIGDFLNTPRESGEWVARSMLRSLQVALLAGGAALAIVAGRLRSVRWAAVALLVAVVGELAPSVPTAFGGLTVDDWLHTTLVQVHILSGVCWVGGLGVLAYLAIRSRGEGSGLAWARIWSRFSVLAMGCAGGILVSGLWLAWEHVGSFAQFVTTPYGRFLLAKVALVGLMLLAGAYNQLVLLPRVTRAMREHDETRVGRAVFDHFPRVAVAETLLGLGVLVVVPFLTGSARSEAGGGQVGPLDGRTFLIGVLLVAAMLLSFWATGRIARAQAQRPHVPADRPTVSAGHPGE</sequence>
<comment type="caution">
    <text evidence="9">The sequence shown here is derived from an EMBL/GenBank/DDBJ whole genome shotgun (WGS) entry which is preliminary data.</text>
</comment>
<gene>
    <name evidence="9" type="ORF">HNR15_002830</name>
</gene>
<reference evidence="9 10" key="1">
    <citation type="submission" date="2020-07" db="EMBL/GenBank/DDBJ databases">
        <title>Sequencing the genomes of 1000 actinobacteria strains.</title>
        <authorList>
            <person name="Klenk H.-P."/>
        </authorList>
    </citation>
    <scope>NUCLEOTIDE SEQUENCE [LARGE SCALE GENOMIC DNA]</scope>
    <source>
        <strain evidence="9 10">DSM 29531</strain>
    </source>
</reference>
<proteinExistence type="predicted"/>
<evidence type="ECO:0000259" key="8">
    <source>
        <dbReference type="Pfam" id="PF05425"/>
    </source>
</evidence>
<dbReference type="PANTHER" id="PTHR34820:SF4">
    <property type="entry name" value="INNER MEMBRANE PROTEIN YEBZ"/>
    <property type="match status" value="1"/>
</dbReference>
<feature type="region of interest" description="Disordered" evidence="6">
    <location>
        <begin position="376"/>
        <end position="395"/>
    </location>
</feature>
<evidence type="ECO:0000256" key="2">
    <source>
        <dbReference type="ARBA" id="ARBA00022475"/>
    </source>
</evidence>
<accession>A0A853DGP8</accession>
<feature type="transmembrane region" description="Helical" evidence="7">
    <location>
        <begin position="188"/>
        <end position="208"/>
    </location>
</feature>
<keyword evidence="10" id="KW-1185">Reference proteome</keyword>
<protein>
    <submittedName>
        <fullName evidence="9">Putative copper export protein</fullName>
    </submittedName>
</protein>
<feature type="transmembrane region" description="Helical" evidence="7">
    <location>
        <begin position="266"/>
        <end position="287"/>
    </location>
</feature>
<evidence type="ECO:0000256" key="1">
    <source>
        <dbReference type="ARBA" id="ARBA00004651"/>
    </source>
</evidence>
<evidence type="ECO:0000256" key="7">
    <source>
        <dbReference type="SAM" id="Phobius"/>
    </source>
</evidence>
<dbReference type="AlphaFoldDB" id="A0A853DGP8"/>
<feature type="transmembrane region" description="Helical" evidence="7">
    <location>
        <begin position="308"/>
        <end position="330"/>
    </location>
</feature>
<evidence type="ECO:0000313" key="10">
    <source>
        <dbReference type="Proteomes" id="UP000571817"/>
    </source>
</evidence>
<evidence type="ECO:0000256" key="5">
    <source>
        <dbReference type="ARBA" id="ARBA00023136"/>
    </source>
</evidence>
<name>A0A853DGP8_9MICO</name>
<feature type="transmembrane region" description="Helical" evidence="7">
    <location>
        <begin position="151"/>
        <end position="168"/>
    </location>
</feature>
<evidence type="ECO:0000256" key="6">
    <source>
        <dbReference type="SAM" id="MobiDB-lite"/>
    </source>
</evidence>
<dbReference type="RefSeq" id="WP_179482849.1">
    <property type="nucleotide sequence ID" value="NZ_JACCFW010000001.1"/>
</dbReference>